<evidence type="ECO:0008006" key="3">
    <source>
        <dbReference type="Google" id="ProtNLM"/>
    </source>
</evidence>
<dbReference type="PANTHER" id="PTHR33710">
    <property type="entry name" value="BNAC02G09200D PROTEIN"/>
    <property type="match status" value="1"/>
</dbReference>
<evidence type="ECO:0000256" key="1">
    <source>
        <dbReference type="SAM" id="MobiDB-lite"/>
    </source>
</evidence>
<dbReference type="Gene3D" id="3.60.10.10">
    <property type="entry name" value="Endonuclease/exonuclease/phosphatase"/>
    <property type="match status" value="1"/>
</dbReference>
<organism evidence="2">
    <name type="scientific">Sesamum radiatum</name>
    <name type="common">Black benniseed</name>
    <dbReference type="NCBI Taxonomy" id="300843"/>
    <lineage>
        <taxon>Eukaryota</taxon>
        <taxon>Viridiplantae</taxon>
        <taxon>Streptophyta</taxon>
        <taxon>Embryophyta</taxon>
        <taxon>Tracheophyta</taxon>
        <taxon>Spermatophyta</taxon>
        <taxon>Magnoliopsida</taxon>
        <taxon>eudicotyledons</taxon>
        <taxon>Gunneridae</taxon>
        <taxon>Pentapetalae</taxon>
        <taxon>asterids</taxon>
        <taxon>lamiids</taxon>
        <taxon>Lamiales</taxon>
        <taxon>Pedaliaceae</taxon>
        <taxon>Sesamum</taxon>
    </lineage>
</organism>
<feature type="region of interest" description="Disordered" evidence="1">
    <location>
        <begin position="72"/>
        <end position="91"/>
    </location>
</feature>
<dbReference type="PANTHER" id="PTHR33710:SF71">
    <property type="entry name" value="ENDONUCLEASE_EXONUCLEASE_PHOSPHATASE DOMAIN-CONTAINING PROTEIN"/>
    <property type="match status" value="1"/>
</dbReference>
<proteinExistence type="predicted"/>
<name>A0AAW2LAV0_SESRA</name>
<reference evidence="2" key="2">
    <citation type="journal article" date="2024" name="Plant">
        <title>Genomic evolution and insights into agronomic trait innovations of Sesamum species.</title>
        <authorList>
            <person name="Miao H."/>
            <person name="Wang L."/>
            <person name="Qu L."/>
            <person name="Liu H."/>
            <person name="Sun Y."/>
            <person name="Le M."/>
            <person name="Wang Q."/>
            <person name="Wei S."/>
            <person name="Zheng Y."/>
            <person name="Lin W."/>
            <person name="Duan Y."/>
            <person name="Cao H."/>
            <person name="Xiong S."/>
            <person name="Wang X."/>
            <person name="Wei L."/>
            <person name="Li C."/>
            <person name="Ma Q."/>
            <person name="Ju M."/>
            <person name="Zhao R."/>
            <person name="Li G."/>
            <person name="Mu C."/>
            <person name="Tian Q."/>
            <person name="Mei H."/>
            <person name="Zhang T."/>
            <person name="Gao T."/>
            <person name="Zhang H."/>
        </authorList>
    </citation>
    <scope>NUCLEOTIDE SEQUENCE</scope>
    <source>
        <strain evidence="2">G02</strain>
    </source>
</reference>
<protein>
    <recommendedName>
        <fullName evidence="3">Endonuclease/exonuclease/phosphatase domain-containing protein</fullName>
    </recommendedName>
</protein>
<reference evidence="2" key="1">
    <citation type="submission" date="2020-06" db="EMBL/GenBank/DDBJ databases">
        <authorList>
            <person name="Li T."/>
            <person name="Hu X."/>
            <person name="Zhang T."/>
            <person name="Song X."/>
            <person name="Zhang H."/>
            <person name="Dai N."/>
            <person name="Sheng W."/>
            <person name="Hou X."/>
            <person name="Wei L."/>
        </authorList>
    </citation>
    <scope>NUCLEOTIDE SEQUENCE</scope>
    <source>
        <strain evidence="2">G02</strain>
        <tissue evidence="2">Leaf</tissue>
    </source>
</reference>
<dbReference type="AlphaFoldDB" id="A0AAW2LAV0"/>
<evidence type="ECO:0000313" key="2">
    <source>
        <dbReference type="EMBL" id="KAL0315460.1"/>
    </source>
</evidence>
<dbReference type="InterPro" id="IPR036691">
    <property type="entry name" value="Endo/exonu/phosph_ase_sf"/>
</dbReference>
<accession>A0AAW2LAV0</accession>
<comment type="caution">
    <text evidence="2">The sequence shown here is derived from an EMBL/GenBank/DDBJ whole genome shotgun (WGS) entry which is preliminary data.</text>
</comment>
<dbReference type="EMBL" id="JACGWJ010000025">
    <property type="protein sequence ID" value="KAL0315460.1"/>
    <property type="molecule type" value="Genomic_DNA"/>
</dbReference>
<gene>
    <name evidence="2" type="ORF">Sradi_5424200</name>
</gene>
<dbReference type="SUPFAM" id="SSF56219">
    <property type="entry name" value="DNase I-like"/>
    <property type="match status" value="1"/>
</dbReference>
<sequence length="368" mass="41881">MNLLQEAEVFDLLSPFEEFLFRLTLLQELVVFDLLSSLEDFSNLIPETEDVVLAPSGEGIIQTDTEDVARRMARHRQGRSMGDEPEAHSASPDQGKIWLFWGLDVRCQVLVNHEQLLHIRLESNKWPKSLFMTAVYAKCDTVERRALWDVLRGVLVGALPWIVSGDFNTVLSPEECLGSSVPSSIVMSNFHDAIADSALVNVGHIGSSYTWYSRRLQQHLDRVLVSGCGMTIFPKMQVTHLELSQLDHCGLLVEAECTVEWKVSSFRFQHMWTMHFEFLRVVRRNWQYLMAANASDREPVFPDEMDSEILEDGLTDEYRWFLCVMPILEEIRDAVFSIDPDSVAGPNGLGRSFFTLVGMSSLRMSSVQ</sequence>